<sequence length="125" mass="14361">MNTNPFLTDMRSALVLLEAELKMLGWWQTPSQKPSIEALNSKEPFCIDYLSFSEWLQWVYIPKMHAFMNQTGQLPKISGLLPIAEEAWKNTPKNLTRLHQIVDLLDKIIVGNHQTLLSALLSIQQ</sequence>
<dbReference type="GO" id="GO:0044010">
    <property type="term" value="P:single-species biofilm formation"/>
    <property type="evidence" value="ECO:0007669"/>
    <property type="project" value="TreeGrafter"/>
</dbReference>
<protein>
    <submittedName>
        <fullName evidence="2">Domain of uncharacterized function, DUF446</fullName>
    </submittedName>
</protein>
<dbReference type="Proteomes" id="UP000254601">
    <property type="component" value="Unassembled WGS sequence"/>
</dbReference>
<dbReference type="PIRSF" id="PIRSF006257">
    <property type="entry name" value="UCP006257"/>
    <property type="match status" value="1"/>
</dbReference>
<feature type="domain" description="YqcC-like" evidence="1">
    <location>
        <begin position="10"/>
        <end position="107"/>
    </location>
</feature>
<reference evidence="2 3" key="1">
    <citation type="submission" date="2018-06" db="EMBL/GenBank/DDBJ databases">
        <authorList>
            <consortium name="Pathogen Informatics"/>
            <person name="Doyle S."/>
        </authorList>
    </citation>
    <scope>NUCLEOTIDE SEQUENCE [LARGE SCALE GENOMIC DNA]</scope>
    <source>
        <strain evidence="2 3">NCTC13337</strain>
    </source>
</reference>
<evidence type="ECO:0000313" key="2">
    <source>
        <dbReference type="EMBL" id="SUO96258.1"/>
    </source>
</evidence>
<organism evidence="2 3">
    <name type="scientific">Suttonella ornithocola</name>
    <dbReference type="NCBI Taxonomy" id="279832"/>
    <lineage>
        <taxon>Bacteria</taxon>
        <taxon>Pseudomonadati</taxon>
        <taxon>Pseudomonadota</taxon>
        <taxon>Gammaproteobacteria</taxon>
        <taxon>Cardiobacteriales</taxon>
        <taxon>Cardiobacteriaceae</taxon>
        <taxon>Suttonella</taxon>
    </lineage>
</organism>
<dbReference type="InterPro" id="IPR023376">
    <property type="entry name" value="YqcC-like_dom"/>
</dbReference>
<dbReference type="InterPro" id="IPR036814">
    <property type="entry name" value="YqcC-like_sf"/>
</dbReference>
<proteinExistence type="predicted"/>
<dbReference type="EMBL" id="UHIC01000001">
    <property type="protein sequence ID" value="SUO96258.1"/>
    <property type="molecule type" value="Genomic_DNA"/>
</dbReference>
<dbReference type="InterPro" id="IPR007384">
    <property type="entry name" value="UCP006257"/>
</dbReference>
<evidence type="ECO:0000259" key="1">
    <source>
        <dbReference type="Pfam" id="PF04287"/>
    </source>
</evidence>
<dbReference type="PANTHER" id="PTHR39586">
    <property type="entry name" value="CYTOPLASMIC PROTEIN-RELATED"/>
    <property type="match status" value="1"/>
</dbReference>
<dbReference type="RefSeq" id="WP_084601779.1">
    <property type="nucleotide sequence ID" value="NZ_UHIC01000001.1"/>
</dbReference>
<dbReference type="PANTHER" id="PTHR39586:SF1">
    <property type="entry name" value="CYTOPLASMIC PROTEIN"/>
    <property type="match status" value="1"/>
</dbReference>
<name>A0A380MVD9_9GAMM</name>
<dbReference type="Pfam" id="PF04287">
    <property type="entry name" value="DUF446"/>
    <property type="match status" value="1"/>
</dbReference>
<gene>
    <name evidence="2" type="primary">yqcC</name>
    <name evidence="2" type="ORF">NCTC13337_01773</name>
</gene>
<evidence type="ECO:0000313" key="3">
    <source>
        <dbReference type="Proteomes" id="UP000254601"/>
    </source>
</evidence>
<dbReference type="SUPFAM" id="SSF158452">
    <property type="entry name" value="YqcC-like"/>
    <property type="match status" value="1"/>
</dbReference>
<accession>A0A380MVD9</accession>
<dbReference type="Gene3D" id="1.20.1440.40">
    <property type="entry name" value="YqcC-like"/>
    <property type="match status" value="1"/>
</dbReference>
<keyword evidence="3" id="KW-1185">Reference proteome</keyword>
<dbReference type="AlphaFoldDB" id="A0A380MVD9"/>